<evidence type="ECO:0000256" key="1">
    <source>
        <dbReference type="ARBA" id="ARBA00022658"/>
    </source>
</evidence>
<evidence type="ECO:0000256" key="2">
    <source>
        <dbReference type="PROSITE-ProRule" id="PRU00168"/>
    </source>
</evidence>
<dbReference type="InterPro" id="IPR023578">
    <property type="entry name" value="Ras_GEF_dom_sf"/>
</dbReference>
<organism evidence="4 5">
    <name type="scientific">Rickenella mellea</name>
    <dbReference type="NCBI Taxonomy" id="50990"/>
    <lineage>
        <taxon>Eukaryota</taxon>
        <taxon>Fungi</taxon>
        <taxon>Dikarya</taxon>
        <taxon>Basidiomycota</taxon>
        <taxon>Agaricomycotina</taxon>
        <taxon>Agaricomycetes</taxon>
        <taxon>Hymenochaetales</taxon>
        <taxon>Rickenellaceae</taxon>
        <taxon>Rickenella</taxon>
    </lineage>
</organism>
<dbReference type="EMBL" id="ML170772">
    <property type="protein sequence ID" value="TDL13274.1"/>
    <property type="molecule type" value="Genomic_DNA"/>
</dbReference>
<dbReference type="STRING" id="50990.A0A4Y7PDA6"/>
<evidence type="ECO:0000259" key="3">
    <source>
        <dbReference type="PROSITE" id="PS50009"/>
    </source>
</evidence>
<dbReference type="Pfam" id="PF00617">
    <property type="entry name" value="RasGEF"/>
    <property type="match status" value="1"/>
</dbReference>
<reference evidence="4 5" key="1">
    <citation type="submission" date="2018-06" db="EMBL/GenBank/DDBJ databases">
        <title>A transcriptomic atlas of mushroom development highlights an independent origin of complex multicellularity.</title>
        <authorList>
            <consortium name="DOE Joint Genome Institute"/>
            <person name="Krizsan K."/>
            <person name="Almasi E."/>
            <person name="Merenyi Z."/>
            <person name="Sahu N."/>
            <person name="Viragh M."/>
            <person name="Koszo T."/>
            <person name="Mondo S."/>
            <person name="Kiss B."/>
            <person name="Balint B."/>
            <person name="Kues U."/>
            <person name="Barry K."/>
            <person name="Hegedus J.C."/>
            <person name="Henrissat B."/>
            <person name="Johnson J."/>
            <person name="Lipzen A."/>
            <person name="Ohm R."/>
            <person name="Nagy I."/>
            <person name="Pangilinan J."/>
            <person name="Yan J."/>
            <person name="Xiong Y."/>
            <person name="Grigoriev I.V."/>
            <person name="Hibbett D.S."/>
            <person name="Nagy L.G."/>
        </authorList>
    </citation>
    <scope>NUCLEOTIDE SEQUENCE [LARGE SCALE GENOMIC DNA]</scope>
    <source>
        <strain evidence="4 5">SZMC22713</strain>
    </source>
</reference>
<dbReference type="InterPro" id="IPR036964">
    <property type="entry name" value="RASGEF_cat_dom_sf"/>
</dbReference>
<dbReference type="AlphaFoldDB" id="A0A4Y7PDA6"/>
<dbReference type="InterPro" id="IPR008937">
    <property type="entry name" value="Ras-like_GEF"/>
</dbReference>
<dbReference type="GO" id="GO:0005085">
    <property type="term" value="F:guanyl-nucleotide exchange factor activity"/>
    <property type="evidence" value="ECO:0007669"/>
    <property type="project" value="UniProtKB-KW"/>
</dbReference>
<dbReference type="PANTHER" id="PTHR23113:SF368">
    <property type="entry name" value="CELL DIVISION CONTROL PROTEIN 25"/>
    <property type="match status" value="1"/>
</dbReference>
<dbReference type="VEuPathDB" id="FungiDB:BD410DRAFT_757625"/>
<dbReference type="GO" id="GO:0007265">
    <property type="term" value="P:Ras protein signal transduction"/>
    <property type="evidence" value="ECO:0007669"/>
    <property type="project" value="TreeGrafter"/>
</dbReference>
<dbReference type="PROSITE" id="PS50009">
    <property type="entry name" value="RASGEF_CAT"/>
    <property type="match status" value="1"/>
</dbReference>
<keyword evidence="5" id="KW-1185">Reference proteome</keyword>
<evidence type="ECO:0000313" key="5">
    <source>
        <dbReference type="Proteomes" id="UP000294933"/>
    </source>
</evidence>
<accession>A0A4Y7PDA6</accession>
<dbReference type="OrthoDB" id="546434at2759"/>
<gene>
    <name evidence="4" type="ORF">BD410DRAFT_757625</name>
</gene>
<dbReference type="Proteomes" id="UP000294933">
    <property type="component" value="Unassembled WGS sequence"/>
</dbReference>
<sequence>MFAIIYGLNSLSIRRLKRTSDHVDSKYMRKLETCENMTDSRKIFSNYRSTLATVNPPCLPFIKVYLIDVTCIHDGSKDYLQPNVINFRKCQKTAKVIREIKHWQSK</sequence>
<evidence type="ECO:0000313" key="4">
    <source>
        <dbReference type="EMBL" id="TDL13274.1"/>
    </source>
</evidence>
<dbReference type="Gene3D" id="1.10.840.10">
    <property type="entry name" value="Ras guanine-nucleotide exchange factors catalytic domain"/>
    <property type="match status" value="1"/>
</dbReference>
<dbReference type="InterPro" id="IPR001895">
    <property type="entry name" value="RASGEF_cat_dom"/>
</dbReference>
<proteinExistence type="predicted"/>
<dbReference type="GO" id="GO:0005886">
    <property type="term" value="C:plasma membrane"/>
    <property type="evidence" value="ECO:0007669"/>
    <property type="project" value="TreeGrafter"/>
</dbReference>
<keyword evidence="1 2" id="KW-0344">Guanine-nucleotide releasing factor</keyword>
<dbReference type="PANTHER" id="PTHR23113">
    <property type="entry name" value="GUANINE NUCLEOTIDE EXCHANGE FACTOR"/>
    <property type="match status" value="1"/>
</dbReference>
<protein>
    <submittedName>
        <fullName evidence="4">Ras GEF</fullName>
    </submittedName>
</protein>
<name>A0A4Y7PDA6_9AGAM</name>
<dbReference type="SUPFAM" id="SSF48366">
    <property type="entry name" value="Ras GEF"/>
    <property type="match status" value="1"/>
</dbReference>
<feature type="domain" description="Ras-GEF" evidence="3">
    <location>
        <begin position="1"/>
        <end position="106"/>
    </location>
</feature>